<dbReference type="AlphaFoldDB" id="A0A1M7SN66"/>
<name>A0A1M7SN66_9SPHN</name>
<dbReference type="InterPro" id="IPR029044">
    <property type="entry name" value="Nucleotide-diphossugar_trans"/>
</dbReference>
<dbReference type="SUPFAM" id="SSF53448">
    <property type="entry name" value="Nucleotide-diphospho-sugar transferases"/>
    <property type="match status" value="1"/>
</dbReference>
<dbReference type="Gene3D" id="3.90.550.10">
    <property type="entry name" value="Spore Coat Polysaccharide Biosynthesis Protein SpsA, Chain A"/>
    <property type="match status" value="1"/>
</dbReference>
<accession>A0A1M7SN66</accession>
<evidence type="ECO:0008006" key="3">
    <source>
        <dbReference type="Google" id="ProtNLM"/>
    </source>
</evidence>
<dbReference type="EMBL" id="FRDF01000011">
    <property type="protein sequence ID" value="SHN59919.1"/>
    <property type="molecule type" value="Genomic_DNA"/>
</dbReference>
<dbReference type="STRING" id="198312.SAMN02745193_02056"/>
<organism evidence="1 2">
    <name type="scientific">Erythrobacter sanguineus</name>
    <dbReference type="NCBI Taxonomy" id="198312"/>
    <lineage>
        <taxon>Bacteria</taxon>
        <taxon>Pseudomonadati</taxon>
        <taxon>Pseudomonadota</taxon>
        <taxon>Alphaproteobacteria</taxon>
        <taxon>Sphingomonadales</taxon>
        <taxon>Erythrobacteraceae</taxon>
        <taxon>Erythrobacter/Porphyrobacter group</taxon>
        <taxon>Erythrobacter</taxon>
    </lineage>
</organism>
<keyword evidence="2" id="KW-1185">Reference proteome</keyword>
<dbReference type="Proteomes" id="UP000184391">
    <property type="component" value="Unassembled WGS sequence"/>
</dbReference>
<evidence type="ECO:0000313" key="2">
    <source>
        <dbReference type="Proteomes" id="UP000184391"/>
    </source>
</evidence>
<reference evidence="2" key="1">
    <citation type="submission" date="2016-12" db="EMBL/GenBank/DDBJ databases">
        <authorList>
            <person name="Varghese N."/>
            <person name="Submissions S."/>
        </authorList>
    </citation>
    <scope>NUCLEOTIDE SEQUENCE [LARGE SCALE GENOMIC DNA]</scope>
    <source>
        <strain evidence="2">DSM 11032</strain>
    </source>
</reference>
<dbReference type="OrthoDB" id="561165at2"/>
<proteinExistence type="predicted"/>
<sequence>MTGEPPVTITKVRSLMVATPLYDGAQADYLRSIIGLIGAAQQRGIDCSFAYLSNNASITRVRNILLGTFLRSSATHLLFVDDDIGFVPEQVLTLIDQMQADDRLAVVGAPCPKRRVNWKLVASACEKGLGKANPAELERFSGVFALEPLDPAAGVRVDQPLEVARIGTGLMMIRRNVITDLCQRYPELRFRPDPQDMMDGQIEGDLFALFQPLIHPETGHLMSDDYAFCHRARDAGYRIWAAPWMRTSHTGPARFAGALADLVQLSAAGSSPSSA</sequence>
<protein>
    <recommendedName>
        <fullName evidence="3">Glycosyl transferase family 2</fullName>
    </recommendedName>
</protein>
<dbReference type="RefSeq" id="WP_072674800.1">
    <property type="nucleotide sequence ID" value="NZ_FRDF01000011.1"/>
</dbReference>
<evidence type="ECO:0000313" key="1">
    <source>
        <dbReference type="EMBL" id="SHN59919.1"/>
    </source>
</evidence>
<gene>
    <name evidence="1" type="ORF">SAMN02745193_02056</name>
</gene>